<dbReference type="InterPro" id="IPR000719">
    <property type="entry name" value="Prot_kinase_dom"/>
</dbReference>
<dbReference type="InterPro" id="IPR011009">
    <property type="entry name" value="Kinase-like_dom_sf"/>
</dbReference>
<evidence type="ECO:0000256" key="4">
    <source>
        <dbReference type="ARBA" id="ARBA00022553"/>
    </source>
</evidence>
<evidence type="ECO:0000256" key="9">
    <source>
        <dbReference type="ARBA" id="ARBA00047811"/>
    </source>
</evidence>
<evidence type="ECO:0000256" key="7">
    <source>
        <dbReference type="ARBA" id="ARBA00022777"/>
    </source>
</evidence>
<dbReference type="InterPro" id="IPR001394">
    <property type="entry name" value="Peptidase_C19_UCH"/>
</dbReference>
<dbReference type="GO" id="GO:0007346">
    <property type="term" value="P:regulation of mitotic cell cycle"/>
    <property type="evidence" value="ECO:0007669"/>
    <property type="project" value="TreeGrafter"/>
</dbReference>
<evidence type="ECO:0000256" key="8">
    <source>
        <dbReference type="ARBA" id="ARBA00022840"/>
    </source>
</evidence>
<dbReference type="GO" id="GO:0005634">
    <property type="term" value="C:nucleus"/>
    <property type="evidence" value="ECO:0007669"/>
    <property type="project" value="TreeGrafter"/>
</dbReference>
<evidence type="ECO:0000313" key="14">
    <source>
        <dbReference type="EMBL" id="KAK1384612.1"/>
    </source>
</evidence>
<comment type="catalytic activity">
    <reaction evidence="9">
        <text>L-threonyl-[protein] + ATP = O-phospho-L-threonyl-[protein] + ADP + H(+)</text>
        <dbReference type="Rhea" id="RHEA:46608"/>
        <dbReference type="Rhea" id="RHEA-COMP:11060"/>
        <dbReference type="Rhea" id="RHEA-COMP:11605"/>
        <dbReference type="ChEBI" id="CHEBI:15378"/>
        <dbReference type="ChEBI" id="CHEBI:30013"/>
        <dbReference type="ChEBI" id="CHEBI:30616"/>
        <dbReference type="ChEBI" id="CHEBI:61977"/>
        <dbReference type="ChEBI" id="CHEBI:456216"/>
        <dbReference type="EC" id="2.7.11.22"/>
    </reaction>
</comment>
<dbReference type="InterPro" id="IPR017441">
    <property type="entry name" value="Protein_kinase_ATP_BS"/>
</dbReference>
<evidence type="ECO:0000256" key="5">
    <source>
        <dbReference type="ARBA" id="ARBA00022679"/>
    </source>
</evidence>
<dbReference type="GO" id="GO:0004843">
    <property type="term" value="F:cysteine-type deubiquitinase activity"/>
    <property type="evidence" value="ECO:0007669"/>
    <property type="project" value="InterPro"/>
</dbReference>
<evidence type="ECO:0000259" key="13">
    <source>
        <dbReference type="PROSITE" id="PS50011"/>
    </source>
</evidence>
<dbReference type="SMART" id="SM00220">
    <property type="entry name" value="S_TKc"/>
    <property type="match status" value="1"/>
</dbReference>
<keyword evidence="6 11" id="KW-0547">Nucleotide-binding</keyword>
<dbReference type="InterPro" id="IPR045267">
    <property type="entry name" value="CDK11/PITSLRE_STKc"/>
</dbReference>
<dbReference type="Proteomes" id="UP001237642">
    <property type="component" value="Unassembled WGS sequence"/>
</dbReference>
<dbReference type="PROSITE" id="PS00108">
    <property type="entry name" value="PROTEIN_KINASE_ST"/>
    <property type="match status" value="1"/>
</dbReference>
<comment type="catalytic activity">
    <reaction evidence="10">
        <text>L-seryl-[protein] + ATP = O-phospho-L-seryl-[protein] + ADP + H(+)</text>
        <dbReference type="Rhea" id="RHEA:17989"/>
        <dbReference type="Rhea" id="RHEA-COMP:9863"/>
        <dbReference type="Rhea" id="RHEA-COMP:11604"/>
        <dbReference type="ChEBI" id="CHEBI:15378"/>
        <dbReference type="ChEBI" id="CHEBI:29999"/>
        <dbReference type="ChEBI" id="CHEBI:30616"/>
        <dbReference type="ChEBI" id="CHEBI:83421"/>
        <dbReference type="ChEBI" id="CHEBI:456216"/>
        <dbReference type="EC" id="2.7.11.22"/>
    </reaction>
</comment>
<dbReference type="Pfam" id="PF00069">
    <property type="entry name" value="Pkinase"/>
    <property type="match status" value="1"/>
</dbReference>
<dbReference type="GO" id="GO:0004693">
    <property type="term" value="F:cyclin-dependent protein serine/threonine kinase activity"/>
    <property type="evidence" value="ECO:0007669"/>
    <property type="project" value="UniProtKB-EC"/>
</dbReference>
<dbReference type="GO" id="GO:0080090">
    <property type="term" value="P:regulation of primary metabolic process"/>
    <property type="evidence" value="ECO:0007669"/>
    <property type="project" value="UniProtKB-ARBA"/>
</dbReference>
<dbReference type="GO" id="GO:0016579">
    <property type="term" value="P:protein deubiquitination"/>
    <property type="evidence" value="ECO:0007669"/>
    <property type="project" value="InterPro"/>
</dbReference>
<evidence type="ECO:0000256" key="12">
    <source>
        <dbReference type="SAM" id="MobiDB-lite"/>
    </source>
</evidence>
<dbReference type="PANTHER" id="PTHR24056">
    <property type="entry name" value="CELL DIVISION PROTEIN KINASE"/>
    <property type="match status" value="1"/>
</dbReference>
<protein>
    <recommendedName>
        <fullName evidence="2">cyclin-dependent kinase</fullName>
        <ecNumber evidence="2">2.7.11.22</ecNumber>
    </recommendedName>
</protein>
<feature type="binding site" evidence="11">
    <location>
        <position position="144"/>
    </location>
    <ligand>
        <name>ATP</name>
        <dbReference type="ChEBI" id="CHEBI:30616"/>
    </ligand>
</feature>
<dbReference type="GO" id="GO:0010556">
    <property type="term" value="P:regulation of macromolecule biosynthetic process"/>
    <property type="evidence" value="ECO:0007669"/>
    <property type="project" value="UniProtKB-ARBA"/>
</dbReference>
<dbReference type="Gene3D" id="3.30.200.20">
    <property type="entry name" value="Phosphorylase Kinase, domain 1"/>
    <property type="match status" value="1"/>
</dbReference>
<keyword evidence="15" id="KW-1185">Reference proteome</keyword>
<keyword evidence="8 11" id="KW-0067">ATP-binding</keyword>
<gene>
    <name evidence="14" type="ORF">POM88_022347</name>
</gene>
<dbReference type="EMBL" id="JAUIZM010000005">
    <property type="protein sequence ID" value="KAK1384612.1"/>
    <property type="molecule type" value="Genomic_DNA"/>
</dbReference>
<evidence type="ECO:0000256" key="1">
    <source>
        <dbReference type="ARBA" id="ARBA00006485"/>
    </source>
</evidence>
<dbReference type="GO" id="GO:0005524">
    <property type="term" value="F:ATP binding"/>
    <property type="evidence" value="ECO:0007669"/>
    <property type="project" value="UniProtKB-UniRule"/>
</dbReference>
<evidence type="ECO:0000256" key="10">
    <source>
        <dbReference type="ARBA" id="ARBA00048367"/>
    </source>
</evidence>
<dbReference type="FunFam" id="3.30.200.20:FF:000172">
    <property type="entry name" value="cyclin-dependent kinase G-2 isoform X1"/>
    <property type="match status" value="1"/>
</dbReference>
<dbReference type="CDD" id="cd07843">
    <property type="entry name" value="STKc_CDC2L1"/>
    <property type="match status" value="1"/>
</dbReference>
<comment type="similarity">
    <text evidence="1">Belongs to the protein kinase superfamily. CMGC Ser/Thr protein kinase family. CDC2/CDKX subfamily.</text>
</comment>
<keyword evidence="4" id="KW-0597">Phosphoprotein</keyword>
<evidence type="ECO:0000256" key="6">
    <source>
        <dbReference type="ARBA" id="ARBA00022741"/>
    </source>
</evidence>
<dbReference type="AlphaFoldDB" id="A0AAD8IHP0"/>
<sequence length="557" mass="63735">MAYNLRQAEARGSSVSNKKRKYPPSVWDGDDKAVFQFLQDGEIVDSPVEDGEIVDSPVEDGEIVDSPDDVEDGEIVDSPDDVEDVECGFWETLKRAAPVKRIVNMPQACRSVNEFEILKELGEGTYGVVYKGRNKKTGEIVALKKLKMDNHTEGFPLMSLREINILRSSDHPSIIDLKEVVEGSSTDCVFLVMEYMDSDLGAVTHTRRRKNRPFIESEVKCLMLQLLQGVKYLHDNLVLHRDLKTSNLLLNSRGELKICDLGMARKYGSLAKPYTQLVVTLWYRAPELLLGAKQYSTAVDMWSVGCIIAELLLNQPLFNGDNEIKQIDKIFRMLGTPNETSWPGFSELPGAKARFVKQPDNLLRKKFHAEYFTGAAPLTNAGFDLLNKLLTCDPAKRITADEALNHQWFREFPLPKSKDDIQLDVKGCRDVYASFDKYVEVAVFDQDNKYFTENYGLQDAKMGVLISDFPPVLQLQLKRFEYDFLRNAVVKINEHYEFPLKLDLDRENGNVDGLFGIVEQCYAIRLKKEQEDKEYKRRYKAEAHLFTLRRWFMSTSQ</sequence>
<dbReference type="PANTHER" id="PTHR24056:SF107">
    <property type="entry name" value="CYCLIN-DEPENDENT KINASE 11A-RELATED"/>
    <property type="match status" value="1"/>
</dbReference>
<keyword evidence="3" id="KW-0723">Serine/threonine-protein kinase</keyword>
<comment type="caution">
    <text evidence="14">The sequence shown here is derived from an EMBL/GenBank/DDBJ whole genome shotgun (WGS) entry which is preliminary data.</text>
</comment>
<dbReference type="EC" id="2.7.11.22" evidence="2"/>
<dbReference type="InterPro" id="IPR050108">
    <property type="entry name" value="CDK"/>
</dbReference>
<organism evidence="14 15">
    <name type="scientific">Heracleum sosnowskyi</name>
    <dbReference type="NCBI Taxonomy" id="360622"/>
    <lineage>
        <taxon>Eukaryota</taxon>
        <taxon>Viridiplantae</taxon>
        <taxon>Streptophyta</taxon>
        <taxon>Embryophyta</taxon>
        <taxon>Tracheophyta</taxon>
        <taxon>Spermatophyta</taxon>
        <taxon>Magnoliopsida</taxon>
        <taxon>eudicotyledons</taxon>
        <taxon>Gunneridae</taxon>
        <taxon>Pentapetalae</taxon>
        <taxon>asterids</taxon>
        <taxon>campanulids</taxon>
        <taxon>Apiales</taxon>
        <taxon>Apiaceae</taxon>
        <taxon>Apioideae</taxon>
        <taxon>apioid superclade</taxon>
        <taxon>Tordylieae</taxon>
        <taxon>Tordyliinae</taxon>
        <taxon>Heracleum</taxon>
    </lineage>
</organism>
<reference evidence="14" key="1">
    <citation type="submission" date="2023-02" db="EMBL/GenBank/DDBJ databases">
        <title>Genome of toxic invasive species Heracleum sosnowskyi carries increased number of genes despite the absence of recent whole-genome duplications.</title>
        <authorList>
            <person name="Schelkunov M."/>
            <person name="Shtratnikova V."/>
            <person name="Makarenko M."/>
            <person name="Klepikova A."/>
            <person name="Omelchenko D."/>
            <person name="Novikova G."/>
            <person name="Obukhova E."/>
            <person name="Bogdanov V."/>
            <person name="Penin A."/>
            <person name="Logacheva M."/>
        </authorList>
    </citation>
    <scope>NUCLEOTIDE SEQUENCE</scope>
    <source>
        <strain evidence="14">Hsosn_3</strain>
        <tissue evidence="14">Leaf</tissue>
    </source>
</reference>
<dbReference type="SUPFAM" id="SSF56112">
    <property type="entry name" value="Protein kinase-like (PK-like)"/>
    <property type="match status" value="1"/>
</dbReference>
<dbReference type="Gene3D" id="1.10.510.10">
    <property type="entry name" value="Transferase(Phosphotransferase) domain 1"/>
    <property type="match status" value="1"/>
</dbReference>
<reference evidence="14" key="2">
    <citation type="submission" date="2023-05" db="EMBL/GenBank/DDBJ databases">
        <authorList>
            <person name="Schelkunov M.I."/>
        </authorList>
    </citation>
    <scope>NUCLEOTIDE SEQUENCE</scope>
    <source>
        <strain evidence="14">Hsosn_3</strain>
        <tissue evidence="14">Leaf</tissue>
    </source>
</reference>
<feature type="domain" description="Protein kinase" evidence="13">
    <location>
        <begin position="115"/>
        <end position="409"/>
    </location>
</feature>
<dbReference type="SUPFAM" id="SSF54001">
    <property type="entry name" value="Cysteine proteinases"/>
    <property type="match status" value="1"/>
</dbReference>
<keyword evidence="7 14" id="KW-0418">Kinase</keyword>
<evidence type="ECO:0000256" key="11">
    <source>
        <dbReference type="PROSITE-ProRule" id="PRU10141"/>
    </source>
</evidence>
<name>A0AAD8IHP0_9APIA</name>
<keyword evidence="5" id="KW-0808">Transferase</keyword>
<dbReference type="Gene3D" id="3.90.70.10">
    <property type="entry name" value="Cysteine proteinases"/>
    <property type="match status" value="1"/>
</dbReference>
<evidence type="ECO:0000256" key="3">
    <source>
        <dbReference type="ARBA" id="ARBA00022527"/>
    </source>
</evidence>
<dbReference type="InterPro" id="IPR038765">
    <property type="entry name" value="Papain-like_cys_pep_sf"/>
</dbReference>
<feature type="region of interest" description="Disordered" evidence="12">
    <location>
        <begin position="1"/>
        <end position="24"/>
    </location>
</feature>
<accession>A0AAD8IHP0</accession>
<dbReference type="Pfam" id="PF00443">
    <property type="entry name" value="UCH"/>
    <property type="match status" value="1"/>
</dbReference>
<evidence type="ECO:0000313" key="15">
    <source>
        <dbReference type="Proteomes" id="UP001237642"/>
    </source>
</evidence>
<evidence type="ECO:0000256" key="2">
    <source>
        <dbReference type="ARBA" id="ARBA00012425"/>
    </source>
</evidence>
<proteinExistence type="inferred from homology"/>
<dbReference type="PROSITE" id="PS50011">
    <property type="entry name" value="PROTEIN_KINASE_DOM"/>
    <property type="match status" value="1"/>
</dbReference>
<dbReference type="FunFam" id="1.10.510.10:FF:000211">
    <property type="entry name" value="Cyclin-dependent kinase G-2"/>
    <property type="match status" value="1"/>
</dbReference>
<dbReference type="PROSITE" id="PS00107">
    <property type="entry name" value="PROTEIN_KINASE_ATP"/>
    <property type="match status" value="1"/>
</dbReference>
<dbReference type="InterPro" id="IPR008271">
    <property type="entry name" value="Ser/Thr_kinase_AS"/>
</dbReference>